<name>C0BXM0_9FIRM</name>
<proteinExistence type="predicted"/>
<reference evidence="1" key="1">
    <citation type="submission" date="2009-02" db="EMBL/GenBank/DDBJ databases">
        <authorList>
            <person name="Fulton L."/>
            <person name="Clifton S."/>
            <person name="Fulton B."/>
            <person name="Xu J."/>
            <person name="Minx P."/>
            <person name="Pepin K.H."/>
            <person name="Johnson M."/>
            <person name="Bhonagiri V."/>
            <person name="Nash W.E."/>
            <person name="Mardis E.R."/>
            <person name="Wilson R.K."/>
        </authorList>
    </citation>
    <scope>NUCLEOTIDE SEQUENCE [LARGE SCALE GENOMIC DNA]</scope>
    <source>
        <strain evidence="1">DSM 15053</strain>
    </source>
</reference>
<evidence type="ECO:0000313" key="1">
    <source>
        <dbReference type="EMBL" id="EEG75327.1"/>
    </source>
</evidence>
<dbReference type="EMBL" id="ABYI02000012">
    <property type="protein sequence ID" value="EEG75327.1"/>
    <property type="molecule type" value="Genomic_DNA"/>
</dbReference>
<comment type="caution">
    <text evidence="1">The sequence shown here is derived from an EMBL/GenBank/DDBJ whole genome shotgun (WGS) entry which is preliminary data.</text>
</comment>
<dbReference type="HOGENOM" id="CLU_3307361_0_0_9"/>
<protein>
    <submittedName>
        <fullName evidence="1">Uncharacterized protein</fullName>
    </submittedName>
</protein>
<keyword evidence="2" id="KW-1185">Reference proteome</keyword>
<dbReference type="AlphaFoldDB" id="C0BXM0"/>
<evidence type="ECO:0000313" key="2">
    <source>
        <dbReference type="Proteomes" id="UP000004893"/>
    </source>
</evidence>
<organism evidence="1 2">
    <name type="scientific">[Clostridium] hylemonae DSM 15053</name>
    <dbReference type="NCBI Taxonomy" id="553973"/>
    <lineage>
        <taxon>Bacteria</taxon>
        <taxon>Bacillati</taxon>
        <taxon>Bacillota</taxon>
        <taxon>Clostridia</taxon>
        <taxon>Lachnospirales</taxon>
        <taxon>Lachnospiraceae</taxon>
    </lineage>
</organism>
<accession>C0BXM0</accession>
<dbReference type="Proteomes" id="UP000004893">
    <property type="component" value="Unassembled WGS sequence"/>
</dbReference>
<reference evidence="1" key="2">
    <citation type="submission" date="2013-06" db="EMBL/GenBank/DDBJ databases">
        <title>Draft genome sequence of Clostridium hylemonae (DSM 15053).</title>
        <authorList>
            <person name="Sudarsanam P."/>
            <person name="Ley R."/>
            <person name="Guruge J."/>
            <person name="Turnbaugh P.J."/>
            <person name="Mahowald M."/>
            <person name="Liep D."/>
            <person name="Gordon J."/>
        </authorList>
    </citation>
    <scope>NUCLEOTIDE SEQUENCE</scope>
    <source>
        <strain evidence="1">DSM 15053</strain>
    </source>
</reference>
<gene>
    <name evidence="1" type="ORF">CLOHYLEM_04557</name>
</gene>
<sequence length="39" mass="4306">MPDNKKTMVLSGNSFAVYCKYSSVNLSDIANGFFIITTK</sequence>